<reference evidence="1" key="1">
    <citation type="submission" date="2014-02" db="EMBL/GenBank/DDBJ databases">
        <authorList>
            <person name="Genoscope - CEA"/>
        </authorList>
    </citation>
    <scope>NUCLEOTIDE SEQUENCE</scope>
    <source>
        <strain evidence="1">LS3</strain>
    </source>
</reference>
<gene>
    <name evidence="1" type="ORF">GNLVRS02_ARAD1B12298g</name>
</gene>
<sequence length="484" mass="55552">MNLDQLPTEVLDIITDILIDYEGPEFVGWVQSFGSTCSRIHKVVSAKIFSKLTIVPRDRFKLGPDLKCITFDRWWYTDATVGEGEISPVDAYVRHVDWDVPSFLPAELADVDPDKVQAHMDKVIDMHLAFFDRIVKQYPLATTLDMEVTLEPPYDSRHLGKLLRRLGQTMPSYMKPSIQLKLPLRYERLEWLSLREGDVREYIEYLETRPSELPDHEVAFVDHRQYLSPALEYIQDLWIVENPRPPIFQLEPWLEDEREGWFPIKQLEYMLPQGLGASLRIVTISTAIVASPTQLLRFVQSATNLESLWMQVKYRPDPLDLAKGEQPDVLPLPITYPDPSTASLPSSLRALHLEEDGATILNGHLKLDNLETVAYVFAAPSPSNDHYSRVSQFLSKSPAGTVGLSLKSYSDLSRFNWLNTSVLPRFAISINHQYFTYNPSTSPHVLMSDLLYDEQANMVRQFAHSLGLTVQIEPENEDWHMIFH</sequence>
<name>A0A060T6H9_BLAAD</name>
<dbReference type="EMBL" id="HG937692">
    <property type="protein sequence ID" value="CDP36409.1"/>
    <property type="molecule type" value="Genomic_DNA"/>
</dbReference>
<dbReference type="AlphaFoldDB" id="A0A060T6H9"/>
<accession>A0A060T6H9</accession>
<protein>
    <submittedName>
        <fullName evidence="1">ARAD1B12298p</fullName>
    </submittedName>
</protein>
<evidence type="ECO:0000313" key="1">
    <source>
        <dbReference type="EMBL" id="CDP36409.1"/>
    </source>
</evidence>
<organism evidence="1">
    <name type="scientific">Blastobotrys adeninivorans</name>
    <name type="common">Yeast</name>
    <name type="synonym">Arxula adeninivorans</name>
    <dbReference type="NCBI Taxonomy" id="409370"/>
    <lineage>
        <taxon>Eukaryota</taxon>
        <taxon>Fungi</taxon>
        <taxon>Dikarya</taxon>
        <taxon>Ascomycota</taxon>
        <taxon>Saccharomycotina</taxon>
        <taxon>Dipodascomycetes</taxon>
        <taxon>Dipodascales</taxon>
        <taxon>Trichomonascaceae</taxon>
        <taxon>Blastobotrys</taxon>
    </lineage>
</organism>
<reference evidence="1" key="2">
    <citation type="submission" date="2014-06" db="EMBL/GenBank/DDBJ databases">
        <title>The complete genome of Blastobotrys (Arxula) adeninivorans LS3 - a yeast of biotechnological interest.</title>
        <authorList>
            <person name="Kunze G."/>
            <person name="Gaillardin C."/>
            <person name="Czernicka M."/>
            <person name="Durrens P."/>
            <person name="Martin T."/>
            <person name="Boer E."/>
            <person name="Gabaldon T."/>
            <person name="Cruz J."/>
            <person name="Talla E."/>
            <person name="Marck C."/>
            <person name="Goffeau A."/>
            <person name="Barbe V."/>
            <person name="Baret P."/>
            <person name="Baronian K."/>
            <person name="Beier S."/>
            <person name="Bleykasten C."/>
            <person name="Bode R."/>
            <person name="Casaregola S."/>
            <person name="Despons L."/>
            <person name="Fairhead C."/>
            <person name="Giersberg M."/>
            <person name="Gierski P."/>
            <person name="Hahnel U."/>
            <person name="Hartmann A."/>
            <person name="Jankowska D."/>
            <person name="Jubin C."/>
            <person name="Jung P."/>
            <person name="Lafontaine I."/>
            <person name="Leh-Louis V."/>
            <person name="Lemaire M."/>
            <person name="Marcet-Houben M."/>
            <person name="Mascher M."/>
            <person name="Morel G."/>
            <person name="Richard G.-F."/>
            <person name="Riechen J."/>
            <person name="Sacerdot C."/>
            <person name="Sarkar A."/>
            <person name="Savel G."/>
            <person name="Schacherer J."/>
            <person name="Sherman D."/>
            <person name="Straub M.-L."/>
            <person name="Stein N."/>
            <person name="Thierry A."/>
            <person name="Trautwein-Schult A."/>
            <person name="Westhof E."/>
            <person name="Worch S."/>
            <person name="Dujon B."/>
            <person name="Souciet J.-L."/>
            <person name="Wincker P."/>
            <person name="Scholz U."/>
            <person name="Neuveglise N."/>
        </authorList>
    </citation>
    <scope>NUCLEOTIDE SEQUENCE</scope>
    <source>
        <strain evidence="1">LS3</strain>
    </source>
</reference>
<proteinExistence type="predicted"/>